<dbReference type="EMBL" id="JRPR02000002">
    <property type="protein sequence ID" value="TLD96830.1"/>
    <property type="molecule type" value="Genomic_DNA"/>
</dbReference>
<dbReference type="AlphaFoldDB" id="A0A4U8TAC1"/>
<keyword evidence="10" id="KW-1185">Reference proteome</keyword>
<dbReference type="Gene3D" id="3.30.70.660">
    <property type="entry name" value="Pseudouridine synthase I, catalytic domain, C-terminal subdomain"/>
    <property type="match status" value="1"/>
</dbReference>
<dbReference type="InterPro" id="IPR020097">
    <property type="entry name" value="PsdUridine_synth_TruA_a/b_dom"/>
</dbReference>
<dbReference type="PIRSF" id="PIRSF001430">
    <property type="entry name" value="tRNA_psdUrid_synth"/>
    <property type="match status" value="1"/>
</dbReference>
<dbReference type="STRING" id="1677920.LS71_00835"/>
<evidence type="ECO:0000256" key="2">
    <source>
        <dbReference type="ARBA" id="ARBA00022694"/>
    </source>
</evidence>
<evidence type="ECO:0000256" key="3">
    <source>
        <dbReference type="ARBA" id="ARBA00023235"/>
    </source>
</evidence>
<name>A0A4U8TAC1_9HELI</name>
<evidence type="ECO:0000313" key="9">
    <source>
        <dbReference type="EMBL" id="TLD96830.1"/>
    </source>
</evidence>
<sequence length="244" mass="27571">MPTYKAVIAYDGSAFSGFALQKHRPSVLEALQKAFLKVGIESPIIGASRTDKGVHATAQVISFKACHLDSKNTQLLRDLLNTKLYPHIKLRSLCKIHDDFHPRFEALWRAYRFIFYTNPSVFCSSYVSCEKIGNIKLLKSALKAFEGEHNFMYFKKNGSYTKSDIRTIFACKHYTYKGANIIYIRANGFLRAQVRLMVGAALCVSRGELELKALKEQLSLKAKHYTYPISPNGLYLCGVGYAFS</sequence>
<evidence type="ECO:0000256" key="6">
    <source>
        <dbReference type="PIRSR" id="PIRSR001430-2"/>
    </source>
</evidence>
<dbReference type="GO" id="GO:0160147">
    <property type="term" value="F:tRNA pseudouridine(38-40) synthase activity"/>
    <property type="evidence" value="ECO:0007669"/>
    <property type="project" value="UniProtKB-EC"/>
</dbReference>
<dbReference type="PANTHER" id="PTHR11142">
    <property type="entry name" value="PSEUDOURIDYLATE SYNTHASE"/>
    <property type="match status" value="1"/>
</dbReference>
<comment type="caution">
    <text evidence="4">Lacks conserved residue(s) required for the propagation of feature annotation.</text>
</comment>
<reference evidence="9 10" key="1">
    <citation type="journal article" date="2014" name="Genome Announc.">
        <title>Draft genome sequences of eight enterohepatic helicobacter species isolated from both laboratory and wild rodents.</title>
        <authorList>
            <person name="Sheh A."/>
            <person name="Shen Z."/>
            <person name="Fox J.G."/>
        </authorList>
    </citation>
    <scope>NUCLEOTIDE SEQUENCE [LARGE SCALE GENOMIC DNA]</scope>
    <source>
        <strain evidence="9 10">MIT 09-6949</strain>
    </source>
</reference>
<evidence type="ECO:0000256" key="4">
    <source>
        <dbReference type="HAMAP-Rule" id="MF_00171"/>
    </source>
</evidence>
<feature type="binding site" evidence="4 6">
    <location>
        <position position="111"/>
    </location>
    <ligand>
        <name>substrate</name>
    </ligand>
</feature>
<dbReference type="GO" id="GO:0003723">
    <property type="term" value="F:RNA binding"/>
    <property type="evidence" value="ECO:0007669"/>
    <property type="project" value="InterPro"/>
</dbReference>
<dbReference type="InterPro" id="IPR001406">
    <property type="entry name" value="PsdUridine_synth_TruA"/>
</dbReference>
<evidence type="ECO:0000256" key="5">
    <source>
        <dbReference type="PIRSR" id="PIRSR001430-1"/>
    </source>
</evidence>
<dbReference type="InterPro" id="IPR020095">
    <property type="entry name" value="PsdUridine_synth_TruA_C"/>
</dbReference>
<evidence type="ECO:0000256" key="7">
    <source>
        <dbReference type="RuleBase" id="RU003792"/>
    </source>
</evidence>
<evidence type="ECO:0000259" key="8">
    <source>
        <dbReference type="Pfam" id="PF01416"/>
    </source>
</evidence>
<dbReference type="EC" id="5.4.99.12" evidence="4"/>
<organism evidence="9 10">
    <name type="scientific">Helicobacter jaachi</name>
    <dbReference type="NCBI Taxonomy" id="1677920"/>
    <lineage>
        <taxon>Bacteria</taxon>
        <taxon>Pseudomonadati</taxon>
        <taxon>Campylobacterota</taxon>
        <taxon>Epsilonproteobacteria</taxon>
        <taxon>Campylobacterales</taxon>
        <taxon>Helicobacteraceae</taxon>
        <taxon>Helicobacter</taxon>
    </lineage>
</organism>
<comment type="catalytic activity">
    <reaction evidence="4 7">
        <text>uridine(38/39/40) in tRNA = pseudouridine(38/39/40) in tRNA</text>
        <dbReference type="Rhea" id="RHEA:22376"/>
        <dbReference type="Rhea" id="RHEA-COMP:10085"/>
        <dbReference type="Rhea" id="RHEA-COMP:10087"/>
        <dbReference type="ChEBI" id="CHEBI:65314"/>
        <dbReference type="ChEBI" id="CHEBI:65315"/>
        <dbReference type="EC" id="5.4.99.12"/>
    </reaction>
</comment>
<dbReference type="PANTHER" id="PTHR11142:SF0">
    <property type="entry name" value="TRNA PSEUDOURIDINE SYNTHASE-LIKE 1"/>
    <property type="match status" value="1"/>
</dbReference>
<dbReference type="InterPro" id="IPR020094">
    <property type="entry name" value="TruA/RsuA/RluB/E/F_N"/>
</dbReference>
<comment type="similarity">
    <text evidence="1 4 7">Belongs to the tRNA pseudouridine synthase TruA family.</text>
</comment>
<dbReference type="SUPFAM" id="SSF55120">
    <property type="entry name" value="Pseudouridine synthase"/>
    <property type="match status" value="1"/>
</dbReference>
<comment type="function">
    <text evidence="4">Formation of pseudouridine at positions 38, 39 and 40 in the anticodon stem and loop of transfer RNAs.</text>
</comment>
<comment type="caution">
    <text evidence="9">The sequence shown here is derived from an EMBL/GenBank/DDBJ whole genome shotgun (WGS) entry which is preliminary data.</text>
</comment>
<dbReference type="CDD" id="cd02570">
    <property type="entry name" value="PseudoU_synth_EcTruA"/>
    <property type="match status" value="1"/>
</dbReference>
<keyword evidence="2 4" id="KW-0819">tRNA processing</keyword>
<comment type="subunit">
    <text evidence="4">Homodimer.</text>
</comment>
<evidence type="ECO:0000313" key="10">
    <source>
        <dbReference type="Proteomes" id="UP000029733"/>
    </source>
</evidence>
<dbReference type="InterPro" id="IPR020103">
    <property type="entry name" value="PsdUridine_synth_cat_dom_sf"/>
</dbReference>
<keyword evidence="3 4" id="KW-0413">Isomerase</keyword>
<gene>
    <name evidence="4 9" type="primary">truA</name>
    <name evidence="9" type="ORF">LS71_004345</name>
</gene>
<dbReference type="Proteomes" id="UP000029733">
    <property type="component" value="Unassembled WGS sequence"/>
</dbReference>
<dbReference type="GO" id="GO:0031119">
    <property type="term" value="P:tRNA pseudouridine synthesis"/>
    <property type="evidence" value="ECO:0007669"/>
    <property type="project" value="UniProtKB-UniRule"/>
</dbReference>
<dbReference type="NCBIfam" id="TIGR00071">
    <property type="entry name" value="hisT_truA"/>
    <property type="match status" value="1"/>
</dbReference>
<feature type="domain" description="Pseudouridine synthase I TruA alpha/beta" evidence="8">
    <location>
        <begin position="6"/>
        <end position="105"/>
    </location>
</feature>
<dbReference type="OrthoDB" id="9811823at2"/>
<protein>
    <recommendedName>
        <fullName evidence="4">tRNA pseudouridine synthase A</fullName>
        <ecNumber evidence="4">5.4.99.12</ecNumber>
    </recommendedName>
    <alternativeName>
        <fullName evidence="4">tRNA pseudouridine(38-40) synthase</fullName>
    </alternativeName>
    <alternativeName>
        <fullName evidence="4">tRNA pseudouridylate synthase I</fullName>
    </alternativeName>
    <alternativeName>
        <fullName evidence="4">tRNA-uridine isomerase I</fullName>
    </alternativeName>
</protein>
<accession>A0A4U8TAC1</accession>
<dbReference type="HAMAP" id="MF_00171">
    <property type="entry name" value="TruA"/>
    <property type="match status" value="1"/>
</dbReference>
<dbReference type="RefSeq" id="WP_034352361.1">
    <property type="nucleotide sequence ID" value="NZ_JRPR02000002.1"/>
</dbReference>
<dbReference type="Pfam" id="PF01416">
    <property type="entry name" value="PseudoU_synth_1"/>
    <property type="match status" value="2"/>
</dbReference>
<proteinExistence type="inferred from homology"/>
<feature type="domain" description="Pseudouridine synthase I TruA alpha/beta" evidence="8">
    <location>
        <begin position="141"/>
        <end position="241"/>
    </location>
</feature>
<feature type="active site" description="Nucleophile" evidence="4 5">
    <location>
        <position position="51"/>
    </location>
</feature>
<dbReference type="Gene3D" id="3.30.70.580">
    <property type="entry name" value="Pseudouridine synthase I, catalytic domain, N-terminal subdomain"/>
    <property type="match status" value="1"/>
</dbReference>
<evidence type="ECO:0000256" key="1">
    <source>
        <dbReference type="ARBA" id="ARBA00009375"/>
    </source>
</evidence>